<gene>
    <name evidence="1" type="ORF">RGR602_PB00122</name>
</gene>
<dbReference type="Proteomes" id="UP000031368">
    <property type="component" value="Plasmid pRgalR602b"/>
</dbReference>
<proteinExistence type="predicted"/>
<dbReference type="SUPFAM" id="SSF46785">
    <property type="entry name" value="Winged helix' DNA-binding domain"/>
    <property type="match status" value="1"/>
</dbReference>
<dbReference type="Gene3D" id="1.10.10.10">
    <property type="entry name" value="Winged helix-like DNA-binding domain superfamily/Winged helix DNA-binding domain"/>
    <property type="match status" value="1"/>
</dbReference>
<sequence length="442" mass="46936">MKRGLDLMESMIKRLGKRSFGENADSPSGSRKLCFMGSLADNKNGSKRFKPAHTLISAGTLGPANRGRLLQALYDIGPSSRVDLARVTGASRATIGGIVQPLIDQGILVEGEVVPADRAGGKPATKLWFSKEAKPICAVLLMHDRVRTCLVSLEGEIYAQHHAGLAKGRTDASDAFRIVSACVEETIASAHVPVLGIGVAVAGTINTETGSIVAMSLAPYLDGFPIGAELTKRFGVPACIDQDTRALLVGDRWFGQGRGQRNFAVVYIGESLDAALYVDGHLYRGTAGEAGKIGHTIVQLNGQMCQCGRRGCWETIATLRWLRNEAQARGLPRPGSLNAGRLVSLAENGIKGAKKLLQEYAFNISVGLANLQQLTAPNCIILHGDVVRGGKSMLDPIEASFQELTVNLADEEITLALGDSEDVAGLRGAAGLVLCELLNFII</sequence>
<keyword evidence="2" id="KW-1185">Reference proteome</keyword>
<dbReference type="EMBL" id="CP006879">
    <property type="protein sequence ID" value="AJD43661.1"/>
    <property type="molecule type" value="Genomic_DNA"/>
</dbReference>
<dbReference type="Gene3D" id="3.30.420.40">
    <property type="match status" value="2"/>
</dbReference>
<dbReference type="InterPro" id="IPR043129">
    <property type="entry name" value="ATPase_NBD"/>
</dbReference>
<dbReference type="KEGG" id="rga:RGR602_PB00122"/>
<geneLocation type="plasmid" evidence="1 2">
    <name>pRgalR602b</name>
</geneLocation>
<organism evidence="1 2">
    <name type="scientific">Rhizobium gallicum bv. gallicum R602sp</name>
    <dbReference type="NCBI Taxonomy" id="1041138"/>
    <lineage>
        <taxon>Bacteria</taxon>
        <taxon>Pseudomonadati</taxon>
        <taxon>Pseudomonadota</taxon>
        <taxon>Alphaproteobacteria</taxon>
        <taxon>Hyphomicrobiales</taxon>
        <taxon>Rhizobiaceae</taxon>
        <taxon>Rhizobium/Agrobacterium group</taxon>
        <taxon>Rhizobium</taxon>
    </lineage>
</organism>
<dbReference type="InterPro" id="IPR036388">
    <property type="entry name" value="WH-like_DNA-bd_sf"/>
</dbReference>
<accession>A0A0B4X936</accession>
<keyword evidence="1" id="KW-0614">Plasmid</keyword>
<evidence type="ECO:0000313" key="2">
    <source>
        <dbReference type="Proteomes" id="UP000031368"/>
    </source>
</evidence>
<dbReference type="PANTHER" id="PTHR18964:SF169">
    <property type="entry name" value="N-ACETYLMANNOSAMINE KINASE"/>
    <property type="match status" value="1"/>
</dbReference>
<dbReference type="SUPFAM" id="SSF53067">
    <property type="entry name" value="Actin-like ATPase domain"/>
    <property type="match status" value="1"/>
</dbReference>
<dbReference type="HOGENOM" id="CLU_036604_13_3_5"/>
<dbReference type="InterPro" id="IPR000600">
    <property type="entry name" value="ROK"/>
</dbReference>
<name>A0A0B4X936_9HYPH</name>
<dbReference type="Pfam" id="PF00480">
    <property type="entry name" value="ROK"/>
    <property type="match status" value="1"/>
</dbReference>
<evidence type="ECO:0000313" key="1">
    <source>
        <dbReference type="EMBL" id="AJD43661.1"/>
    </source>
</evidence>
<dbReference type="PANTHER" id="PTHR18964">
    <property type="entry name" value="ROK (REPRESSOR, ORF, KINASE) FAMILY"/>
    <property type="match status" value="1"/>
</dbReference>
<dbReference type="AlphaFoldDB" id="A0A0B4X936"/>
<protein>
    <submittedName>
        <fullName evidence="1">ROK family transcriptional regulator protein</fullName>
    </submittedName>
</protein>
<reference evidence="1 2" key="1">
    <citation type="submission" date="2013-11" db="EMBL/GenBank/DDBJ databases">
        <title>Complete genome sequence of Rhizobium gallicum bv. gallicum R602.</title>
        <authorList>
            <person name="Bustos P."/>
            <person name="Santamaria R.I."/>
            <person name="Lozano L."/>
            <person name="Acosta J.L."/>
            <person name="Ormeno-Orrillo E."/>
            <person name="Rogel M.A."/>
            <person name="Romero D."/>
            <person name="Cevallos M.A."/>
            <person name="Martinez-Romero E."/>
            <person name="Gonzalez V."/>
        </authorList>
    </citation>
    <scope>NUCLEOTIDE SEQUENCE [LARGE SCALE GENOMIC DNA]</scope>
    <source>
        <strain evidence="1 2">R602</strain>
        <plasmid evidence="1 2">pRgalR602b</plasmid>
    </source>
</reference>
<dbReference type="InterPro" id="IPR036390">
    <property type="entry name" value="WH_DNA-bd_sf"/>
</dbReference>